<keyword evidence="8 10" id="KW-0012">Acyltransferase</keyword>
<evidence type="ECO:0000256" key="5">
    <source>
        <dbReference type="ARBA" id="ARBA00023136"/>
    </source>
</evidence>
<dbReference type="GO" id="GO:0019706">
    <property type="term" value="F:protein-cysteine S-palmitoyltransferase activity"/>
    <property type="evidence" value="ECO:0007669"/>
    <property type="project" value="UniProtKB-EC"/>
</dbReference>
<dbReference type="InterPro" id="IPR001594">
    <property type="entry name" value="Palmitoyltrfase_DHHC"/>
</dbReference>
<evidence type="ECO:0000256" key="6">
    <source>
        <dbReference type="ARBA" id="ARBA00023139"/>
    </source>
</evidence>
<feature type="domain" description="Palmitoyltransferase DHHC" evidence="11">
    <location>
        <begin position="114"/>
        <end position="180"/>
    </location>
</feature>
<evidence type="ECO:0000313" key="12">
    <source>
        <dbReference type="EMBL" id="KAE9544986.1"/>
    </source>
</evidence>
<evidence type="ECO:0000256" key="2">
    <source>
        <dbReference type="ARBA" id="ARBA00022679"/>
    </source>
</evidence>
<proteinExistence type="inferred from homology"/>
<evidence type="ECO:0000259" key="11">
    <source>
        <dbReference type="Pfam" id="PF01529"/>
    </source>
</evidence>
<dbReference type="OrthoDB" id="4096362at2759"/>
<keyword evidence="7" id="KW-0449">Lipoprotein</keyword>
<dbReference type="PANTHER" id="PTHR22883">
    <property type="entry name" value="ZINC FINGER DHHC DOMAIN CONTAINING PROTEIN"/>
    <property type="match status" value="1"/>
</dbReference>
<evidence type="ECO:0000256" key="7">
    <source>
        <dbReference type="ARBA" id="ARBA00023288"/>
    </source>
</evidence>
<keyword evidence="2 10" id="KW-0808">Transferase</keyword>
<dbReference type="InterPro" id="IPR039859">
    <property type="entry name" value="PFA4/ZDH16/20/ERF2-like"/>
</dbReference>
<dbReference type="EC" id="2.3.1.225" evidence="10"/>
<evidence type="ECO:0000256" key="1">
    <source>
        <dbReference type="ARBA" id="ARBA00004127"/>
    </source>
</evidence>
<organism evidence="12 13">
    <name type="scientific">Aphis glycines</name>
    <name type="common">Soybean aphid</name>
    <dbReference type="NCBI Taxonomy" id="307491"/>
    <lineage>
        <taxon>Eukaryota</taxon>
        <taxon>Metazoa</taxon>
        <taxon>Ecdysozoa</taxon>
        <taxon>Arthropoda</taxon>
        <taxon>Hexapoda</taxon>
        <taxon>Insecta</taxon>
        <taxon>Pterygota</taxon>
        <taxon>Neoptera</taxon>
        <taxon>Paraneoptera</taxon>
        <taxon>Hemiptera</taxon>
        <taxon>Sternorrhyncha</taxon>
        <taxon>Aphidomorpha</taxon>
        <taxon>Aphidoidea</taxon>
        <taxon>Aphididae</taxon>
        <taxon>Aphidini</taxon>
        <taxon>Aphis</taxon>
        <taxon>Aphis</taxon>
    </lineage>
</organism>
<evidence type="ECO:0000256" key="4">
    <source>
        <dbReference type="ARBA" id="ARBA00022989"/>
    </source>
</evidence>
<comment type="subcellular location">
    <subcellularLocation>
        <location evidence="1">Endomembrane system</location>
        <topology evidence="1">Multi-pass membrane protein</topology>
    </subcellularLocation>
</comment>
<dbReference type="GO" id="GO:0006612">
    <property type="term" value="P:protein targeting to membrane"/>
    <property type="evidence" value="ECO:0007669"/>
    <property type="project" value="TreeGrafter"/>
</dbReference>
<dbReference type="GO" id="GO:0005794">
    <property type="term" value="C:Golgi apparatus"/>
    <property type="evidence" value="ECO:0007669"/>
    <property type="project" value="TreeGrafter"/>
</dbReference>
<dbReference type="PROSITE" id="PS50216">
    <property type="entry name" value="DHHC"/>
    <property type="match status" value="1"/>
</dbReference>
<sequence>MAKVTRKWEMFPGRNRFCCDGRLMMAPHAAVFYINVILIIGTSVLFFVFDCPYLSRRVTPVIPVISGVLFLFVIGSLFKTSFTDPDISIPNNGGTPTIRPPPRTKEVVIKGNSIKLKYCVTCKIFRPPRASHCSLCNNCVENFDHHCPWVGNCVGRRNYRFFYMFIVCLSLLIIIVFIGAYLKID</sequence>
<evidence type="ECO:0000256" key="3">
    <source>
        <dbReference type="ARBA" id="ARBA00022692"/>
    </source>
</evidence>
<dbReference type="PANTHER" id="PTHR22883:SF43">
    <property type="entry name" value="PALMITOYLTRANSFERASE APP"/>
    <property type="match status" value="1"/>
</dbReference>
<dbReference type="Proteomes" id="UP000475862">
    <property type="component" value="Unassembled WGS sequence"/>
</dbReference>
<keyword evidence="5 10" id="KW-0472">Membrane</keyword>
<keyword evidence="13" id="KW-1185">Reference proteome</keyword>
<feature type="transmembrane region" description="Helical" evidence="10">
    <location>
        <begin position="161"/>
        <end position="182"/>
    </location>
</feature>
<dbReference type="AlphaFoldDB" id="A0A6G0U9T6"/>
<comment type="catalytic activity">
    <reaction evidence="9 10">
        <text>L-cysteinyl-[protein] + hexadecanoyl-CoA = S-hexadecanoyl-L-cysteinyl-[protein] + CoA</text>
        <dbReference type="Rhea" id="RHEA:36683"/>
        <dbReference type="Rhea" id="RHEA-COMP:10131"/>
        <dbReference type="Rhea" id="RHEA-COMP:11032"/>
        <dbReference type="ChEBI" id="CHEBI:29950"/>
        <dbReference type="ChEBI" id="CHEBI:57287"/>
        <dbReference type="ChEBI" id="CHEBI:57379"/>
        <dbReference type="ChEBI" id="CHEBI:74151"/>
        <dbReference type="EC" id="2.3.1.225"/>
    </reaction>
</comment>
<dbReference type="GO" id="GO:0005783">
    <property type="term" value="C:endoplasmic reticulum"/>
    <property type="evidence" value="ECO:0007669"/>
    <property type="project" value="TreeGrafter"/>
</dbReference>
<dbReference type="EMBL" id="VYZN01000001">
    <property type="protein sequence ID" value="KAE9544986.1"/>
    <property type="molecule type" value="Genomic_DNA"/>
</dbReference>
<reference evidence="12 13" key="1">
    <citation type="submission" date="2019-08" db="EMBL/GenBank/DDBJ databases">
        <title>The genome of the soybean aphid Biotype 1, its phylome, world population structure and adaptation to the North American continent.</title>
        <authorList>
            <person name="Giordano R."/>
            <person name="Donthu R.K."/>
            <person name="Hernandez A.G."/>
            <person name="Wright C.L."/>
            <person name="Zimin A.V."/>
        </authorList>
    </citation>
    <scope>NUCLEOTIDE SEQUENCE [LARGE SCALE GENOMIC DNA]</scope>
    <source>
        <tissue evidence="12">Whole aphids</tissue>
    </source>
</reference>
<gene>
    <name evidence="12" type="ORF">AGLY_000529</name>
</gene>
<keyword evidence="6" id="KW-0564">Palmitate</keyword>
<feature type="transmembrane region" description="Helical" evidence="10">
    <location>
        <begin position="30"/>
        <end position="49"/>
    </location>
</feature>
<keyword evidence="4 10" id="KW-1133">Transmembrane helix</keyword>
<evidence type="ECO:0000313" key="13">
    <source>
        <dbReference type="Proteomes" id="UP000475862"/>
    </source>
</evidence>
<comment type="similarity">
    <text evidence="10">Belongs to the DHHC palmitoyltransferase family.</text>
</comment>
<comment type="domain">
    <text evidence="10">The DHHC domain is required for palmitoyltransferase activity.</text>
</comment>
<comment type="caution">
    <text evidence="12">The sequence shown here is derived from an EMBL/GenBank/DDBJ whole genome shotgun (WGS) entry which is preliminary data.</text>
</comment>
<evidence type="ECO:0000256" key="8">
    <source>
        <dbReference type="ARBA" id="ARBA00023315"/>
    </source>
</evidence>
<evidence type="ECO:0000256" key="10">
    <source>
        <dbReference type="RuleBase" id="RU079119"/>
    </source>
</evidence>
<evidence type="ECO:0000256" key="9">
    <source>
        <dbReference type="ARBA" id="ARBA00048048"/>
    </source>
</evidence>
<protein>
    <recommendedName>
        <fullName evidence="10">Palmitoyltransferase</fullName>
        <ecNumber evidence="10">2.3.1.225</ecNumber>
    </recommendedName>
</protein>
<feature type="transmembrane region" description="Helical" evidence="10">
    <location>
        <begin position="61"/>
        <end position="78"/>
    </location>
</feature>
<accession>A0A6G0U9T6</accession>
<keyword evidence="3 10" id="KW-0812">Transmembrane</keyword>
<name>A0A6G0U9T6_APHGL</name>
<dbReference type="Pfam" id="PF01529">
    <property type="entry name" value="DHHC"/>
    <property type="match status" value="1"/>
</dbReference>